<organism evidence="7">
    <name type="scientific">Laccaria bicolor (strain S238N-H82 / ATCC MYA-4686)</name>
    <name type="common">Bicoloured deceiver</name>
    <name type="synonym">Laccaria laccata var. bicolor</name>
    <dbReference type="NCBI Taxonomy" id="486041"/>
    <lineage>
        <taxon>Eukaryota</taxon>
        <taxon>Fungi</taxon>
        <taxon>Dikarya</taxon>
        <taxon>Basidiomycota</taxon>
        <taxon>Agaricomycotina</taxon>
        <taxon>Agaricomycetes</taxon>
        <taxon>Agaricomycetidae</taxon>
        <taxon>Agaricales</taxon>
        <taxon>Agaricineae</taxon>
        <taxon>Hydnangiaceae</taxon>
        <taxon>Laccaria</taxon>
    </lineage>
</organism>
<feature type="compositionally biased region" description="Polar residues" evidence="5">
    <location>
        <begin position="660"/>
        <end position="673"/>
    </location>
</feature>
<feature type="region of interest" description="Disordered" evidence="5">
    <location>
        <begin position="1"/>
        <end position="37"/>
    </location>
</feature>
<dbReference type="GO" id="GO:0000290">
    <property type="term" value="P:deadenylation-dependent decapping of nuclear-transcribed mRNA"/>
    <property type="evidence" value="ECO:0007669"/>
    <property type="project" value="InterPro"/>
</dbReference>
<dbReference type="KEGG" id="lbc:LACBIDRAFT_310039"/>
<evidence type="ECO:0000256" key="3">
    <source>
        <dbReference type="ARBA" id="ARBA00022490"/>
    </source>
</evidence>
<dbReference type="InterPro" id="IPR010334">
    <property type="entry name" value="Dcp1"/>
</dbReference>
<dbReference type="GO" id="GO:0000932">
    <property type="term" value="C:P-body"/>
    <property type="evidence" value="ECO:0007669"/>
    <property type="project" value="TreeGrafter"/>
</dbReference>
<dbReference type="HOGENOM" id="CLU_013362_0_0_1"/>
<feature type="compositionally biased region" description="Acidic residues" evidence="5">
    <location>
        <begin position="542"/>
        <end position="560"/>
    </location>
</feature>
<dbReference type="InParanoid" id="B0DTI5"/>
<dbReference type="OrthoDB" id="440673at2759"/>
<protein>
    <submittedName>
        <fullName evidence="6">Predicted protein</fullName>
    </submittedName>
</protein>
<evidence type="ECO:0000313" key="7">
    <source>
        <dbReference type="Proteomes" id="UP000001194"/>
    </source>
</evidence>
<feature type="compositionally biased region" description="Basic and acidic residues" evidence="5">
    <location>
        <begin position="578"/>
        <end position="588"/>
    </location>
</feature>
<feature type="compositionally biased region" description="Polar residues" evidence="5">
    <location>
        <begin position="476"/>
        <end position="498"/>
    </location>
</feature>
<feature type="compositionally biased region" description="Basic residues" evidence="5">
    <location>
        <begin position="604"/>
        <end position="613"/>
    </location>
</feature>
<dbReference type="RefSeq" id="XP_001887275.1">
    <property type="nucleotide sequence ID" value="XM_001887240.1"/>
</dbReference>
<feature type="compositionally biased region" description="Basic and acidic residues" evidence="5">
    <location>
        <begin position="8"/>
        <end position="19"/>
    </location>
</feature>
<reference evidence="6 7" key="1">
    <citation type="journal article" date="2008" name="Nature">
        <title>The genome of Laccaria bicolor provides insights into mycorrhizal symbiosis.</title>
        <authorList>
            <person name="Martin F."/>
            <person name="Aerts A."/>
            <person name="Ahren D."/>
            <person name="Brun A."/>
            <person name="Danchin E.G.J."/>
            <person name="Duchaussoy F."/>
            <person name="Gibon J."/>
            <person name="Kohler A."/>
            <person name="Lindquist E."/>
            <person name="Pereda V."/>
            <person name="Salamov A."/>
            <person name="Shapiro H.J."/>
            <person name="Wuyts J."/>
            <person name="Blaudez D."/>
            <person name="Buee M."/>
            <person name="Brokstein P."/>
            <person name="Canbaeck B."/>
            <person name="Cohen D."/>
            <person name="Courty P.E."/>
            <person name="Coutinho P.M."/>
            <person name="Delaruelle C."/>
            <person name="Detter J.C."/>
            <person name="Deveau A."/>
            <person name="DiFazio S."/>
            <person name="Duplessis S."/>
            <person name="Fraissinet-Tachet L."/>
            <person name="Lucic E."/>
            <person name="Frey-Klett P."/>
            <person name="Fourrey C."/>
            <person name="Feussner I."/>
            <person name="Gay G."/>
            <person name="Grimwood J."/>
            <person name="Hoegger P.J."/>
            <person name="Jain P."/>
            <person name="Kilaru S."/>
            <person name="Labbe J."/>
            <person name="Lin Y.C."/>
            <person name="Legue V."/>
            <person name="Le Tacon F."/>
            <person name="Marmeisse R."/>
            <person name="Melayah D."/>
            <person name="Montanini B."/>
            <person name="Muratet M."/>
            <person name="Nehls U."/>
            <person name="Niculita-Hirzel H."/>
            <person name="Oudot-Le Secq M.P."/>
            <person name="Peter M."/>
            <person name="Quesneville H."/>
            <person name="Rajashekar B."/>
            <person name="Reich M."/>
            <person name="Rouhier N."/>
            <person name="Schmutz J."/>
            <person name="Yin T."/>
            <person name="Chalot M."/>
            <person name="Henrissat B."/>
            <person name="Kuees U."/>
            <person name="Lucas S."/>
            <person name="Van de Peer Y."/>
            <person name="Podila G.K."/>
            <person name="Polle A."/>
            <person name="Pukkila P.J."/>
            <person name="Richardson P.M."/>
            <person name="Rouze P."/>
            <person name="Sanders I.R."/>
            <person name="Stajich J.E."/>
            <person name="Tunlid A."/>
            <person name="Tuskan G."/>
            <person name="Grigoriev I.V."/>
        </authorList>
    </citation>
    <scope>NUCLEOTIDE SEQUENCE [LARGE SCALE GENOMIC DNA]</scope>
    <source>
        <strain evidence="7">S238N-H82 / ATCC MYA-4686</strain>
    </source>
</reference>
<feature type="region of interest" description="Disordered" evidence="5">
    <location>
        <begin position="476"/>
        <end position="561"/>
    </location>
</feature>
<feature type="compositionally biased region" description="Basic and acidic residues" evidence="5">
    <location>
        <begin position="530"/>
        <end position="541"/>
    </location>
</feature>
<feature type="region of interest" description="Disordered" evidence="5">
    <location>
        <begin position="578"/>
        <end position="717"/>
    </location>
</feature>
<feature type="region of interest" description="Disordered" evidence="5">
    <location>
        <begin position="340"/>
        <end position="438"/>
    </location>
</feature>
<gene>
    <name evidence="6" type="ORF">LACBIDRAFT_310039</name>
</gene>
<dbReference type="Pfam" id="PF06058">
    <property type="entry name" value="DCP1"/>
    <property type="match status" value="1"/>
</dbReference>
<dbReference type="GO" id="GO:0008047">
    <property type="term" value="F:enzyme activator activity"/>
    <property type="evidence" value="ECO:0007669"/>
    <property type="project" value="InterPro"/>
</dbReference>
<evidence type="ECO:0000256" key="5">
    <source>
        <dbReference type="SAM" id="MobiDB-lite"/>
    </source>
</evidence>
<feature type="region of interest" description="Disordered" evidence="5">
    <location>
        <begin position="734"/>
        <end position="798"/>
    </location>
</feature>
<evidence type="ECO:0000313" key="6">
    <source>
        <dbReference type="EMBL" id="EDR02118.1"/>
    </source>
</evidence>
<accession>B0DTI5</accession>
<dbReference type="PANTHER" id="PTHR16290:SF0">
    <property type="entry name" value="DECAPPING PROTEIN 1, ISOFORM A"/>
    <property type="match status" value="1"/>
</dbReference>
<dbReference type="AlphaFoldDB" id="B0DTI5"/>
<keyword evidence="7" id="KW-1185">Reference proteome</keyword>
<keyword evidence="4" id="KW-0507">mRNA processing</keyword>
<dbReference type="GO" id="GO:0031087">
    <property type="term" value="P:deadenylation-independent decapping of nuclear-transcribed mRNA"/>
    <property type="evidence" value="ECO:0007669"/>
    <property type="project" value="TreeGrafter"/>
</dbReference>
<keyword evidence="3" id="KW-0963">Cytoplasm</keyword>
<dbReference type="Proteomes" id="UP000001194">
    <property type="component" value="Unassembled WGS sequence"/>
</dbReference>
<dbReference type="Gene3D" id="2.30.29.30">
    <property type="entry name" value="Pleckstrin-homology domain (PH domain)/Phosphotyrosine-binding domain (PTB)"/>
    <property type="match status" value="1"/>
</dbReference>
<dbReference type="STRING" id="486041.B0DTI5"/>
<feature type="compositionally biased region" description="Low complexity" evidence="5">
    <location>
        <begin position="639"/>
        <end position="659"/>
    </location>
</feature>
<comment type="similarity">
    <text evidence="2">Belongs to the DCP1 family.</text>
</comment>
<sequence length="866" mass="94565">MRPPRHHHPDDQQQQRKEGCQSQMETSPPPSLGMSPASRYRHNLKVLRRRDPSIISIFDQFSHVCVYHHDGKKWEKHGYEGSMFLFERDVYPPYGFYILNRMGMEDYIQHIYPEDDISAHGSYLIIRSYPDYMATRMAGIQAKLELLPVPPDKFADVYKIEGIEELDSKIKGRSSIVGLWMFATESMIEVMRRLHSFIQKNIPYPEEFRYGPVRPPPPHRLRAVTKSSSSQYGTSSDASASDSQASYSDSEHSSAGGAVSEVDKLFAKFVPTAPPHPTASSSTMTFPTSTSNMTLESLFAALGGPEIVGPAPPPLAPASTSSTGINLLDSIFASAANLSALSPHQPPPQQGVSASRKIFSPTPSTTQSQTQPQAQVLNQDVISTLLGLPPSRTPSAASSSHPSSREGDDEEEEGSPVSGRGNGLLSVLGNGGVRNGKVNGDVTPRAFLNGRCHTHRADPPLGIEATSSVATIRGLESSSGPSVLRASTHQGANANASAHHQAGASVKPRANRELVPFEADSELWPYPSIQHKEEEEQHDPREEEEEEEEEEDIVELDFEETSVLSDLDAFRRALREQKRGLGSRKDGQSSHSGVVEGSSSREKGKGRKKKTTRRERDKREREEIERSWDVPGFCAPREPVQGVQQGHQQQQPQQQPQQVKPTTTTKYLTQAVTSPPASPSPPLSPSLEDTTPQMPVYVPPQISVHTPPSPRSVYTPQVPADMLPKSIHTPQMRVHTPPRSVHTPAHTPSPRRIPSSDMMTPTMSGKTNGGGTGKGSKVASSLNGSGSAAKVNGNGHGHVGVEEKDGNGNGHDLVRGSIVAALNAQPRLGVAVGMERNEFVREVLTLIHTDRAFVDTLWQEYLARLQ</sequence>
<evidence type="ECO:0000256" key="1">
    <source>
        <dbReference type="ARBA" id="ARBA00004496"/>
    </source>
</evidence>
<feature type="compositionally biased region" description="Low complexity" evidence="5">
    <location>
        <begin position="589"/>
        <end position="598"/>
    </location>
</feature>
<name>B0DTI5_LACBS</name>
<dbReference type="InterPro" id="IPR011993">
    <property type="entry name" value="PH-like_dom_sf"/>
</dbReference>
<feature type="compositionally biased region" description="Low complexity" evidence="5">
    <location>
        <begin position="360"/>
        <end position="373"/>
    </location>
</feature>
<dbReference type="SUPFAM" id="SSF50729">
    <property type="entry name" value="PH domain-like"/>
    <property type="match status" value="1"/>
</dbReference>
<proteinExistence type="inferred from homology"/>
<feature type="region of interest" description="Disordered" evidence="5">
    <location>
        <begin position="209"/>
        <end position="255"/>
    </location>
</feature>
<dbReference type="PANTHER" id="PTHR16290">
    <property type="entry name" value="TRANSCRIPTION FACTOR SMIF DECAPPING ENZYME DCP1"/>
    <property type="match status" value="1"/>
</dbReference>
<feature type="compositionally biased region" description="Low complexity" evidence="5">
    <location>
        <begin position="389"/>
        <end position="402"/>
    </location>
</feature>
<comment type="subcellular location">
    <subcellularLocation>
        <location evidence="1">Cytoplasm</location>
    </subcellularLocation>
</comment>
<feature type="compositionally biased region" description="Basic and acidic residues" evidence="5">
    <location>
        <begin position="614"/>
        <end position="628"/>
    </location>
</feature>
<dbReference type="EMBL" id="DS547133">
    <property type="protein sequence ID" value="EDR02118.1"/>
    <property type="molecule type" value="Genomic_DNA"/>
</dbReference>
<dbReference type="GeneID" id="6082857"/>
<evidence type="ECO:0000256" key="4">
    <source>
        <dbReference type="ARBA" id="ARBA00022664"/>
    </source>
</evidence>
<feature type="compositionally biased region" description="Low complexity" evidence="5">
    <location>
        <begin position="417"/>
        <end position="428"/>
    </location>
</feature>
<feature type="compositionally biased region" description="Low complexity" evidence="5">
    <location>
        <begin position="227"/>
        <end position="248"/>
    </location>
</feature>
<dbReference type="CDD" id="cd09804">
    <property type="entry name" value="Dcp1"/>
    <property type="match status" value="1"/>
</dbReference>
<dbReference type="GO" id="GO:0006397">
    <property type="term" value="P:mRNA processing"/>
    <property type="evidence" value="ECO:0007669"/>
    <property type="project" value="UniProtKB-KW"/>
</dbReference>
<evidence type="ECO:0000256" key="2">
    <source>
        <dbReference type="ARBA" id="ARBA00008778"/>
    </source>
</evidence>
<dbReference type="GO" id="GO:0003729">
    <property type="term" value="F:mRNA binding"/>
    <property type="evidence" value="ECO:0007669"/>
    <property type="project" value="TreeGrafter"/>
</dbReference>